<evidence type="ECO:0000313" key="2">
    <source>
        <dbReference type="Proteomes" id="UP000250266"/>
    </source>
</evidence>
<dbReference type="OrthoDB" id="4485682at2759"/>
<protein>
    <submittedName>
        <fullName evidence="1">Uncharacterized protein</fullName>
    </submittedName>
</protein>
<reference evidence="1 2" key="1">
    <citation type="journal article" date="2016" name="Nat. Commun.">
        <title>Ectomycorrhizal ecology is imprinted in the genome of the dominant symbiotic fungus Cenococcum geophilum.</title>
        <authorList>
            <consortium name="DOE Joint Genome Institute"/>
            <person name="Peter M."/>
            <person name="Kohler A."/>
            <person name="Ohm R.A."/>
            <person name="Kuo A."/>
            <person name="Krutzmann J."/>
            <person name="Morin E."/>
            <person name="Arend M."/>
            <person name="Barry K.W."/>
            <person name="Binder M."/>
            <person name="Choi C."/>
            <person name="Clum A."/>
            <person name="Copeland A."/>
            <person name="Grisel N."/>
            <person name="Haridas S."/>
            <person name="Kipfer T."/>
            <person name="LaButti K."/>
            <person name="Lindquist E."/>
            <person name="Lipzen A."/>
            <person name="Maire R."/>
            <person name="Meier B."/>
            <person name="Mihaltcheva S."/>
            <person name="Molinier V."/>
            <person name="Murat C."/>
            <person name="Poggeler S."/>
            <person name="Quandt C.A."/>
            <person name="Sperisen C."/>
            <person name="Tritt A."/>
            <person name="Tisserant E."/>
            <person name="Crous P.W."/>
            <person name="Henrissat B."/>
            <person name="Nehls U."/>
            <person name="Egli S."/>
            <person name="Spatafora J.W."/>
            <person name="Grigoriev I.V."/>
            <person name="Martin F.M."/>
        </authorList>
    </citation>
    <scope>NUCLEOTIDE SEQUENCE [LARGE SCALE GENOMIC DNA]</scope>
    <source>
        <strain evidence="1 2">CBS 459.81</strain>
    </source>
</reference>
<dbReference type="EMBL" id="KV745649">
    <property type="protein sequence ID" value="OCK73803.1"/>
    <property type="molecule type" value="Genomic_DNA"/>
</dbReference>
<name>A0A8E2J911_9PEZI</name>
<sequence length="81" mass="9743">LGTYWKVFRLVYKRATGVKLDAKLNRSMHKVLKKLTKQHGLKKVGRDKAYIYVEDLNEVLHTNLKTTKKQYPHRRYRILMN</sequence>
<evidence type="ECO:0000313" key="1">
    <source>
        <dbReference type="EMBL" id="OCK73803.1"/>
    </source>
</evidence>
<dbReference type="Proteomes" id="UP000250266">
    <property type="component" value="Unassembled WGS sequence"/>
</dbReference>
<proteinExistence type="predicted"/>
<accession>A0A8E2J911</accession>
<feature type="non-terminal residue" evidence="1">
    <location>
        <position position="81"/>
    </location>
</feature>
<organism evidence="1 2">
    <name type="scientific">Lepidopterella palustris CBS 459.81</name>
    <dbReference type="NCBI Taxonomy" id="1314670"/>
    <lineage>
        <taxon>Eukaryota</taxon>
        <taxon>Fungi</taxon>
        <taxon>Dikarya</taxon>
        <taxon>Ascomycota</taxon>
        <taxon>Pezizomycotina</taxon>
        <taxon>Dothideomycetes</taxon>
        <taxon>Pleosporomycetidae</taxon>
        <taxon>Mytilinidiales</taxon>
        <taxon>Argynnaceae</taxon>
        <taxon>Lepidopterella</taxon>
    </lineage>
</organism>
<keyword evidence="2" id="KW-1185">Reference proteome</keyword>
<dbReference type="AlphaFoldDB" id="A0A8E2J911"/>
<gene>
    <name evidence="1" type="ORF">K432DRAFT_311992</name>
</gene>